<comment type="caution">
    <text evidence="1">The sequence shown here is derived from an EMBL/GenBank/DDBJ whole genome shotgun (WGS) entry which is preliminary data.</text>
</comment>
<dbReference type="EMBL" id="WFLI01000003">
    <property type="protein sequence ID" value="KAB8066305.1"/>
    <property type="molecule type" value="Genomic_DNA"/>
</dbReference>
<gene>
    <name evidence="1" type="ORF">GCN75_03690</name>
</gene>
<dbReference type="RefSeq" id="WP_152281402.1">
    <property type="nucleotide sequence ID" value="NZ_WFLI01000003.1"/>
</dbReference>
<name>A0A6I1I5X9_9BURK</name>
<dbReference type="Proteomes" id="UP000468717">
    <property type="component" value="Unassembled WGS sequence"/>
</dbReference>
<reference evidence="1 2" key="1">
    <citation type="submission" date="2019-10" db="EMBL/GenBank/DDBJ databases">
        <title>Three novel species isolated from a subtropical stream in China.</title>
        <authorList>
            <person name="Lu H."/>
        </authorList>
    </citation>
    <scope>NUCLEOTIDE SEQUENCE [LARGE SCALE GENOMIC DNA]</scope>
    <source>
        <strain evidence="1 2">FT13W</strain>
    </source>
</reference>
<accession>A0A6I1I5X9</accession>
<organism evidence="1 2">
    <name type="scientific">Janthinobacterium violaceinigrum</name>
    <dbReference type="NCBI Taxonomy" id="2654252"/>
    <lineage>
        <taxon>Bacteria</taxon>
        <taxon>Pseudomonadati</taxon>
        <taxon>Pseudomonadota</taxon>
        <taxon>Betaproteobacteria</taxon>
        <taxon>Burkholderiales</taxon>
        <taxon>Oxalobacteraceae</taxon>
        <taxon>Janthinobacterium</taxon>
    </lineage>
</organism>
<proteinExistence type="predicted"/>
<evidence type="ECO:0000313" key="2">
    <source>
        <dbReference type="Proteomes" id="UP000468717"/>
    </source>
</evidence>
<evidence type="ECO:0000313" key="1">
    <source>
        <dbReference type="EMBL" id="KAB8066305.1"/>
    </source>
</evidence>
<dbReference type="AlphaFoldDB" id="A0A6I1I5X9"/>
<protein>
    <submittedName>
        <fullName evidence="1">Uncharacterized protein</fullName>
    </submittedName>
</protein>
<keyword evidence="2" id="KW-1185">Reference proteome</keyword>
<sequence length="125" mass="14055">MSDIESFQFFVYPAVDEGLALRLLGDLMGVLVESTDLLTERASAFAQVSCYSEGFEQGFLISWRRETAREIVQNEVLGQLSSLLKISALLEPSSESERWWLFNPNGLSEVNVRYLSDGIEVEAIE</sequence>